<proteinExistence type="predicted"/>
<keyword evidence="1" id="KW-0675">Receptor</keyword>
<dbReference type="EMBL" id="CM051404">
    <property type="protein sequence ID" value="KAJ4706504.1"/>
    <property type="molecule type" value="Genomic_DNA"/>
</dbReference>
<protein>
    <submittedName>
        <fullName evidence="1">Receptor protein kinase</fullName>
    </submittedName>
</protein>
<keyword evidence="2" id="KW-1185">Reference proteome</keyword>
<organism evidence="1 2">
    <name type="scientific">Melia azedarach</name>
    <name type="common">Chinaberry tree</name>
    <dbReference type="NCBI Taxonomy" id="155640"/>
    <lineage>
        <taxon>Eukaryota</taxon>
        <taxon>Viridiplantae</taxon>
        <taxon>Streptophyta</taxon>
        <taxon>Embryophyta</taxon>
        <taxon>Tracheophyta</taxon>
        <taxon>Spermatophyta</taxon>
        <taxon>Magnoliopsida</taxon>
        <taxon>eudicotyledons</taxon>
        <taxon>Gunneridae</taxon>
        <taxon>Pentapetalae</taxon>
        <taxon>rosids</taxon>
        <taxon>malvids</taxon>
        <taxon>Sapindales</taxon>
        <taxon>Meliaceae</taxon>
        <taxon>Melia</taxon>
    </lineage>
</organism>
<evidence type="ECO:0000313" key="2">
    <source>
        <dbReference type="Proteomes" id="UP001164539"/>
    </source>
</evidence>
<dbReference type="Proteomes" id="UP001164539">
    <property type="component" value="Chromosome 11"/>
</dbReference>
<accession>A0ACC1X743</accession>
<keyword evidence="1" id="KW-0808">Transferase</keyword>
<evidence type="ECO:0000313" key="1">
    <source>
        <dbReference type="EMBL" id="KAJ4706504.1"/>
    </source>
</evidence>
<keyword evidence="1" id="KW-0418">Kinase</keyword>
<name>A0ACC1X743_MELAZ</name>
<comment type="caution">
    <text evidence="1">The sequence shown here is derived from an EMBL/GenBank/DDBJ whole genome shotgun (WGS) entry which is preliminary data.</text>
</comment>
<reference evidence="1 2" key="1">
    <citation type="journal article" date="2023" name="Science">
        <title>Complex scaffold remodeling in plant triterpene biosynthesis.</title>
        <authorList>
            <person name="De La Pena R."/>
            <person name="Hodgson H."/>
            <person name="Liu J.C."/>
            <person name="Stephenson M.J."/>
            <person name="Martin A.C."/>
            <person name="Owen C."/>
            <person name="Harkess A."/>
            <person name="Leebens-Mack J."/>
            <person name="Jimenez L.E."/>
            <person name="Osbourn A."/>
            <person name="Sattely E.S."/>
        </authorList>
    </citation>
    <scope>NUCLEOTIDE SEQUENCE [LARGE SCALE GENOMIC DNA]</scope>
    <source>
        <strain evidence="2">cv. JPN11</strain>
        <tissue evidence="1">Leaf</tissue>
    </source>
</reference>
<gene>
    <name evidence="1" type="ORF">OWV82_020142</name>
</gene>
<sequence>MEPLLIVYTVAMDIVLSLYYGETHIKSDRVVGTFEFLAPEYAFRGDCNEKCDVYSFGMLQLVLLTGKKINEIATGASLHEITADDLSDPLMVCVKKHVENDTLYEIIDPIIVQDSSYYEKEEQLLPFVLLIFECVNVLPEERPTMMSVAKRLRQLYLSVA</sequence>